<evidence type="ECO:0000313" key="1">
    <source>
        <dbReference type="EMBL" id="KKL04565.1"/>
    </source>
</evidence>
<feature type="non-terminal residue" evidence="1">
    <location>
        <position position="1"/>
    </location>
</feature>
<dbReference type="EMBL" id="LAZR01044473">
    <property type="protein sequence ID" value="KKL04565.1"/>
    <property type="molecule type" value="Genomic_DNA"/>
</dbReference>
<evidence type="ECO:0008006" key="2">
    <source>
        <dbReference type="Google" id="ProtNLM"/>
    </source>
</evidence>
<dbReference type="AlphaFoldDB" id="A0A0F9A520"/>
<name>A0A0F9A520_9ZZZZ</name>
<dbReference type="InterPro" id="IPR029032">
    <property type="entry name" value="AhpD-like"/>
</dbReference>
<sequence>LNTRGLPTRDDFAGFIEAGYTEQNVLEIILAISVKTLSNYSNHLFHTELDDVFSSRAWSE</sequence>
<gene>
    <name evidence="1" type="ORF">LCGC14_2614770</name>
</gene>
<accession>A0A0F9A520</accession>
<comment type="caution">
    <text evidence="1">The sequence shown here is derived from an EMBL/GenBank/DDBJ whole genome shotgun (WGS) entry which is preliminary data.</text>
</comment>
<proteinExistence type="predicted"/>
<organism evidence="1">
    <name type="scientific">marine sediment metagenome</name>
    <dbReference type="NCBI Taxonomy" id="412755"/>
    <lineage>
        <taxon>unclassified sequences</taxon>
        <taxon>metagenomes</taxon>
        <taxon>ecological metagenomes</taxon>
    </lineage>
</organism>
<reference evidence="1" key="1">
    <citation type="journal article" date="2015" name="Nature">
        <title>Complex archaea that bridge the gap between prokaryotes and eukaryotes.</title>
        <authorList>
            <person name="Spang A."/>
            <person name="Saw J.H."/>
            <person name="Jorgensen S.L."/>
            <person name="Zaremba-Niedzwiedzka K."/>
            <person name="Martijn J."/>
            <person name="Lind A.E."/>
            <person name="van Eijk R."/>
            <person name="Schleper C."/>
            <person name="Guy L."/>
            <person name="Ettema T.J."/>
        </authorList>
    </citation>
    <scope>NUCLEOTIDE SEQUENCE</scope>
</reference>
<dbReference type="Gene3D" id="1.20.1290.10">
    <property type="entry name" value="AhpD-like"/>
    <property type="match status" value="1"/>
</dbReference>
<protein>
    <recommendedName>
        <fullName evidence="2">Carboxymuconolactone decarboxylase-like domain-containing protein</fullName>
    </recommendedName>
</protein>
<dbReference type="SUPFAM" id="SSF69118">
    <property type="entry name" value="AhpD-like"/>
    <property type="match status" value="1"/>
</dbReference>